<evidence type="ECO:0000256" key="5">
    <source>
        <dbReference type="ARBA" id="ARBA00022989"/>
    </source>
</evidence>
<dbReference type="InterPro" id="IPR000515">
    <property type="entry name" value="MetI-like"/>
</dbReference>
<feature type="transmembrane region" description="Helical" evidence="7">
    <location>
        <begin position="117"/>
        <end position="137"/>
    </location>
</feature>
<evidence type="ECO:0000259" key="8">
    <source>
        <dbReference type="PROSITE" id="PS50928"/>
    </source>
</evidence>
<dbReference type="SUPFAM" id="SSF161098">
    <property type="entry name" value="MetI-like"/>
    <property type="match status" value="1"/>
</dbReference>
<dbReference type="InterPro" id="IPR035906">
    <property type="entry name" value="MetI-like_sf"/>
</dbReference>
<evidence type="ECO:0000313" key="9">
    <source>
        <dbReference type="EMBL" id="HJG40918.1"/>
    </source>
</evidence>
<evidence type="ECO:0000313" key="10">
    <source>
        <dbReference type="Proteomes" id="UP000786560"/>
    </source>
</evidence>
<evidence type="ECO:0000256" key="6">
    <source>
        <dbReference type="ARBA" id="ARBA00023136"/>
    </source>
</evidence>
<keyword evidence="4 7" id="KW-0812">Transmembrane</keyword>
<keyword evidence="5 7" id="KW-1133">Transmembrane helix</keyword>
<name>A0A921IUV4_9BIFI</name>
<evidence type="ECO:0000256" key="4">
    <source>
        <dbReference type="ARBA" id="ARBA00022692"/>
    </source>
</evidence>
<feature type="domain" description="ABC transmembrane type-1" evidence="8">
    <location>
        <begin position="80"/>
        <end position="292"/>
    </location>
</feature>
<reference evidence="9" key="2">
    <citation type="submission" date="2021-09" db="EMBL/GenBank/DDBJ databases">
        <authorList>
            <person name="Gilroy R."/>
        </authorList>
    </citation>
    <scope>NUCLEOTIDE SEQUENCE</scope>
    <source>
        <strain evidence="9">ChiBcolR7-4860</strain>
    </source>
</reference>
<gene>
    <name evidence="9" type="ORF">K8U73_00735</name>
</gene>
<keyword evidence="2 7" id="KW-0813">Transport</keyword>
<feature type="transmembrane region" description="Helical" evidence="7">
    <location>
        <begin position="165"/>
        <end position="188"/>
    </location>
</feature>
<evidence type="ECO:0000256" key="1">
    <source>
        <dbReference type="ARBA" id="ARBA00004651"/>
    </source>
</evidence>
<dbReference type="AlphaFoldDB" id="A0A921IUV4"/>
<comment type="caution">
    <text evidence="9">The sequence shown here is derived from an EMBL/GenBank/DDBJ whole genome shotgun (WGS) entry which is preliminary data.</text>
</comment>
<dbReference type="CDD" id="cd06261">
    <property type="entry name" value="TM_PBP2"/>
    <property type="match status" value="1"/>
</dbReference>
<comment type="subcellular location">
    <subcellularLocation>
        <location evidence="1 7">Cell membrane</location>
        <topology evidence="1 7">Multi-pass membrane protein</topology>
    </subcellularLocation>
</comment>
<comment type="similarity">
    <text evidence="7">Belongs to the binding-protein-dependent transport system permease family.</text>
</comment>
<accession>A0A921IUV4</accession>
<feature type="transmembrane region" description="Helical" evidence="7">
    <location>
        <begin position="271"/>
        <end position="292"/>
    </location>
</feature>
<dbReference type="PANTHER" id="PTHR30193:SF37">
    <property type="entry name" value="INNER MEMBRANE ABC TRANSPORTER PERMEASE PROTEIN YCJO"/>
    <property type="match status" value="1"/>
</dbReference>
<dbReference type="EMBL" id="DYUX01000002">
    <property type="protein sequence ID" value="HJG40918.1"/>
    <property type="molecule type" value="Genomic_DNA"/>
</dbReference>
<reference evidence="9" key="1">
    <citation type="journal article" date="2021" name="PeerJ">
        <title>Extensive microbial diversity within the chicken gut microbiome revealed by metagenomics and culture.</title>
        <authorList>
            <person name="Gilroy R."/>
            <person name="Ravi A."/>
            <person name="Getino M."/>
            <person name="Pursley I."/>
            <person name="Horton D.L."/>
            <person name="Alikhan N.F."/>
            <person name="Baker D."/>
            <person name="Gharbi K."/>
            <person name="Hall N."/>
            <person name="Watson M."/>
            <person name="Adriaenssens E.M."/>
            <person name="Foster-Nyarko E."/>
            <person name="Jarju S."/>
            <person name="Secka A."/>
            <person name="Antonio M."/>
            <person name="Oren A."/>
            <person name="Chaudhuri R.R."/>
            <person name="La Ragione R."/>
            <person name="Hildebrand F."/>
            <person name="Pallen M.J."/>
        </authorList>
    </citation>
    <scope>NUCLEOTIDE SEQUENCE</scope>
    <source>
        <strain evidence="9">ChiBcolR7-4860</strain>
    </source>
</reference>
<evidence type="ECO:0000256" key="7">
    <source>
        <dbReference type="RuleBase" id="RU363032"/>
    </source>
</evidence>
<evidence type="ECO:0000256" key="3">
    <source>
        <dbReference type="ARBA" id="ARBA00022475"/>
    </source>
</evidence>
<feature type="transmembrane region" description="Helical" evidence="7">
    <location>
        <begin position="21"/>
        <end position="42"/>
    </location>
</feature>
<dbReference type="Gene3D" id="1.10.3720.10">
    <property type="entry name" value="MetI-like"/>
    <property type="match status" value="1"/>
</dbReference>
<dbReference type="Proteomes" id="UP000786560">
    <property type="component" value="Unassembled WGS sequence"/>
</dbReference>
<protein>
    <submittedName>
        <fullName evidence="9">Sugar ABC transporter permease</fullName>
    </submittedName>
</protein>
<dbReference type="InterPro" id="IPR051393">
    <property type="entry name" value="ABC_transporter_permease"/>
</dbReference>
<dbReference type="GO" id="GO:0005886">
    <property type="term" value="C:plasma membrane"/>
    <property type="evidence" value="ECO:0007669"/>
    <property type="project" value="UniProtKB-SubCell"/>
</dbReference>
<feature type="transmembrane region" description="Helical" evidence="7">
    <location>
        <begin position="84"/>
        <end position="105"/>
    </location>
</feature>
<feature type="transmembrane region" description="Helical" evidence="7">
    <location>
        <begin position="219"/>
        <end position="239"/>
    </location>
</feature>
<evidence type="ECO:0000256" key="2">
    <source>
        <dbReference type="ARBA" id="ARBA00022448"/>
    </source>
</evidence>
<dbReference type="Pfam" id="PF00528">
    <property type="entry name" value="BPD_transp_1"/>
    <property type="match status" value="1"/>
</dbReference>
<dbReference type="PANTHER" id="PTHR30193">
    <property type="entry name" value="ABC TRANSPORTER PERMEASE PROTEIN"/>
    <property type="match status" value="1"/>
</dbReference>
<dbReference type="GO" id="GO:0055085">
    <property type="term" value="P:transmembrane transport"/>
    <property type="evidence" value="ECO:0007669"/>
    <property type="project" value="InterPro"/>
</dbReference>
<sequence>MSRLHTRGARTDRPHAPRGRAINLFYAPAVLVLIIFTLYPLISGFALSLTNWDGYNPDKTFVGLSNYVTMLKDSNFRVVLANTFIYGIGSTIIQQVLGLGLALLLNTRIKGRNVIRAIIYLPALVSAVIMGTMYYFVFQYQQGALNSILVVLGFDRVVWFDNPHVAVAIVVIVNSIQYVGTSMIIYLAGLQGINREVVEAAELDGASGWKMFRNITLPMLMPAFSTSVVLNLIGGLKLYDVIQVLTGGGPGYATNSVSTYISLTYFNNQNAGYASAIGVVLFAVIVVVTVLVNKGLDRLGWES</sequence>
<proteinExistence type="inferred from homology"/>
<dbReference type="PROSITE" id="PS50928">
    <property type="entry name" value="ABC_TM1"/>
    <property type="match status" value="1"/>
</dbReference>
<organism evidence="9 10">
    <name type="scientific">Bifidobacterium pullorum subsp. gallinarum</name>
    <dbReference type="NCBI Taxonomy" id="78344"/>
    <lineage>
        <taxon>Bacteria</taxon>
        <taxon>Bacillati</taxon>
        <taxon>Actinomycetota</taxon>
        <taxon>Actinomycetes</taxon>
        <taxon>Bifidobacteriales</taxon>
        <taxon>Bifidobacteriaceae</taxon>
        <taxon>Bifidobacterium</taxon>
    </lineage>
</organism>
<keyword evidence="3" id="KW-1003">Cell membrane</keyword>
<keyword evidence="6 7" id="KW-0472">Membrane</keyword>
<dbReference type="RefSeq" id="WP_278710685.1">
    <property type="nucleotide sequence ID" value="NZ_DYUX01000002.1"/>
</dbReference>